<evidence type="ECO:0000256" key="3">
    <source>
        <dbReference type="ARBA" id="ARBA00022454"/>
    </source>
</evidence>
<dbReference type="InterPro" id="IPR036570">
    <property type="entry name" value="HORMA_dom_sf"/>
</dbReference>
<dbReference type="RefSeq" id="XP_005711764.1">
    <property type="nucleotide sequence ID" value="XM_005711707.1"/>
</dbReference>
<keyword evidence="4" id="KW-0539">Nucleus</keyword>
<dbReference type="Pfam" id="PF02301">
    <property type="entry name" value="HORMA"/>
    <property type="match status" value="1"/>
</dbReference>
<keyword evidence="9" id="KW-1185">Reference proteome</keyword>
<dbReference type="SUPFAM" id="SSF56019">
    <property type="entry name" value="The spindle assembly checkpoint protein mad2"/>
    <property type="match status" value="1"/>
</dbReference>
<dbReference type="Gramene" id="CDF32099">
    <property type="protein sequence ID" value="CDF32099"/>
    <property type="gene ID" value="CHC_T00001342001"/>
</dbReference>
<dbReference type="GeneID" id="17319559"/>
<dbReference type="STRING" id="2769.R7Q222"/>
<reference evidence="9" key="1">
    <citation type="journal article" date="2013" name="Proc. Natl. Acad. Sci. U.S.A.">
        <title>Genome structure and metabolic features in the red seaweed Chondrus crispus shed light on evolution of the Archaeplastida.</title>
        <authorList>
            <person name="Collen J."/>
            <person name="Porcel B."/>
            <person name="Carre W."/>
            <person name="Ball S.G."/>
            <person name="Chaparro C."/>
            <person name="Tonon T."/>
            <person name="Barbeyron T."/>
            <person name="Michel G."/>
            <person name="Noel B."/>
            <person name="Valentin K."/>
            <person name="Elias M."/>
            <person name="Artiguenave F."/>
            <person name="Arun A."/>
            <person name="Aury J.M."/>
            <person name="Barbosa-Neto J.F."/>
            <person name="Bothwell J.H."/>
            <person name="Bouget F.Y."/>
            <person name="Brillet L."/>
            <person name="Cabello-Hurtado F."/>
            <person name="Capella-Gutierrez S."/>
            <person name="Charrier B."/>
            <person name="Cladiere L."/>
            <person name="Cock J.M."/>
            <person name="Coelho S.M."/>
            <person name="Colleoni C."/>
            <person name="Czjzek M."/>
            <person name="Da Silva C."/>
            <person name="Delage L."/>
            <person name="Denoeud F."/>
            <person name="Deschamps P."/>
            <person name="Dittami S.M."/>
            <person name="Gabaldon T."/>
            <person name="Gachon C.M."/>
            <person name="Groisillier A."/>
            <person name="Herve C."/>
            <person name="Jabbari K."/>
            <person name="Katinka M."/>
            <person name="Kloareg B."/>
            <person name="Kowalczyk N."/>
            <person name="Labadie K."/>
            <person name="Leblanc C."/>
            <person name="Lopez P.J."/>
            <person name="McLachlan D.H."/>
            <person name="Meslet-Cladiere L."/>
            <person name="Moustafa A."/>
            <person name="Nehr Z."/>
            <person name="Nyvall Collen P."/>
            <person name="Panaud O."/>
            <person name="Partensky F."/>
            <person name="Poulain J."/>
            <person name="Rensing S.A."/>
            <person name="Rousvoal S."/>
            <person name="Samson G."/>
            <person name="Symeonidi A."/>
            <person name="Weissenbach J."/>
            <person name="Zambounis A."/>
            <person name="Wincker P."/>
            <person name="Boyen C."/>
        </authorList>
    </citation>
    <scope>NUCLEOTIDE SEQUENCE [LARGE SCALE GENOMIC DNA]</scope>
    <source>
        <strain evidence="9">cv. Stackhouse</strain>
    </source>
</reference>
<name>R7Q222_CHOCR</name>
<dbReference type="OrthoDB" id="1928087at2759"/>
<dbReference type="EMBL" id="HG001459">
    <property type="protein sequence ID" value="CDF32099.1"/>
    <property type="molecule type" value="Genomic_DNA"/>
</dbReference>
<evidence type="ECO:0000256" key="6">
    <source>
        <dbReference type="SAM" id="MobiDB-lite"/>
    </source>
</evidence>
<keyword evidence="3" id="KW-0158">Chromosome</keyword>
<dbReference type="InterPro" id="IPR051294">
    <property type="entry name" value="HORMA_MeioticProgression"/>
</dbReference>
<comment type="subcellular location">
    <subcellularLocation>
        <location evidence="2">Chromosome</location>
    </subcellularLocation>
    <subcellularLocation>
        <location evidence="1">Nucleus</location>
    </subcellularLocation>
</comment>
<dbReference type="Gene3D" id="3.30.900.10">
    <property type="entry name" value="HORMA domain"/>
    <property type="match status" value="1"/>
</dbReference>
<evidence type="ECO:0000313" key="8">
    <source>
        <dbReference type="EMBL" id="CDF32099.1"/>
    </source>
</evidence>
<feature type="compositionally biased region" description="Basic and acidic residues" evidence="6">
    <location>
        <begin position="253"/>
        <end position="269"/>
    </location>
</feature>
<accession>R7Q222</accession>
<evidence type="ECO:0000256" key="5">
    <source>
        <dbReference type="ARBA" id="ARBA00023254"/>
    </source>
</evidence>
<dbReference type="GO" id="GO:0005694">
    <property type="term" value="C:chromosome"/>
    <property type="evidence" value="ECO:0007669"/>
    <property type="project" value="UniProtKB-SubCell"/>
</dbReference>
<dbReference type="KEGG" id="ccp:CHC_T00001342001"/>
<dbReference type="PROSITE" id="PS50815">
    <property type="entry name" value="HORMA"/>
    <property type="match status" value="1"/>
</dbReference>
<evidence type="ECO:0000256" key="1">
    <source>
        <dbReference type="ARBA" id="ARBA00004123"/>
    </source>
</evidence>
<dbReference type="AlphaFoldDB" id="R7Q222"/>
<evidence type="ECO:0000313" key="9">
    <source>
        <dbReference type="Proteomes" id="UP000012073"/>
    </source>
</evidence>
<feature type="compositionally biased region" description="Basic and acidic residues" evidence="6">
    <location>
        <begin position="323"/>
        <end position="332"/>
    </location>
</feature>
<organism evidence="8 9">
    <name type="scientific">Chondrus crispus</name>
    <name type="common">Carrageen Irish moss</name>
    <name type="synonym">Polymorpha crispa</name>
    <dbReference type="NCBI Taxonomy" id="2769"/>
    <lineage>
        <taxon>Eukaryota</taxon>
        <taxon>Rhodophyta</taxon>
        <taxon>Florideophyceae</taxon>
        <taxon>Rhodymeniophycidae</taxon>
        <taxon>Gigartinales</taxon>
        <taxon>Gigartinaceae</taxon>
        <taxon>Chondrus</taxon>
    </lineage>
</organism>
<evidence type="ECO:0000256" key="2">
    <source>
        <dbReference type="ARBA" id="ARBA00004286"/>
    </source>
</evidence>
<dbReference type="GO" id="GO:0005634">
    <property type="term" value="C:nucleus"/>
    <property type="evidence" value="ECO:0007669"/>
    <property type="project" value="UniProtKB-SubCell"/>
</dbReference>
<proteinExistence type="predicted"/>
<protein>
    <recommendedName>
        <fullName evidence="7">HORMA domain-containing protein</fullName>
    </recommendedName>
</protein>
<dbReference type="Proteomes" id="UP000012073">
    <property type="component" value="Unassembled WGS sequence"/>
</dbReference>
<keyword evidence="5" id="KW-0469">Meiosis</keyword>
<feature type="region of interest" description="Disordered" evidence="6">
    <location>
        <begin position="253"/>
        <end position="332"/>
    </location>
</feature>
<dbReference type="GO" id="GO:0051321">
    <property type="term" value="P:meiotic cell cycle"/>
    <property type="evidence" value="ECO:0007669"/>
    <property type="project" value="UniProtKB-KW"/>
</dbReference>
<dbReference type="PANTHER" id="PTHR48225">
    <property type="entry name" value="HORMA DOMAIN-CONTAINING PROTEIN 1"/>
    <property type="match status" value="1"/>
</dbReference>
<feature type="domain" description="HORMA" evidence="7">
    <location>
        <begin position="1"/>
        <end position="194"/>
    </location>
</feature>
<sequence length="332" mass="36954">MGPFRYHDLVDMQSVEVAHYVDCLQEGVFDALRKQYLDKVLLEVFARAPGPPKAKGKPKSPKQTDLQQLSSHRGELLECFSFGFNYDSDGAQLLLGKEGKVAATSRPSASKQEIKTNAGGVLRALLELTETLEPLPQNKIISMKILYKDHTPEAYEPPHFMRAMEQHQRWFEEQPIRVNAGRVSTPFHHLSFSIRARASAENEEARVLRKREVLSMDHTAPQTMTILDVGGSQGNSGRVALPPAPMRETQDFMEREEVSAPTTKKEKQMPWKRKGPGEMSQKTGGRKKRRGESYGTKGGWSASAGTALAQKKTKKASVAGRVPRGDGRTKNS</sequence>
<dbReference type="PANTHER" id="PTHR48225:SF7">
    <property type="entry name" value="MEIOSIS-SPECIFIC PROTEIN HOP1"/>
    <property type="match status" value="1"/>
</dbReference>
<dbReference type="PhylomeDB" id="R7Q222"/>
<evidence type="ECO:0000259" key="7">
    <source>
        <dbReference type="PROSITE" id="PS50815"/>
    </source>
</evidence>
<dbReference type="InterPro" id="IPR003511">
    <property type="entry name" value="HORMA_dom"/>
</dbReference>
<gene>
    <name evidence="8" type="ORF">CHC_T00001342001</name>
</gene>
<evidence type="ECO:0000256" key="4">
    <source>
        <dbReference type="ARBA" id="ARBA00023242"/>
    </source>
</evidence>